<feature type="signal peptide" evidence="1">
    <location>
        <begin position="1"/>
        <end position="25"/>
    </location>
</feature>
<evidence type="ECO:0000256" key="1">
    <source>
        <dbReference type="SAM" id="SignalP"/>
    </source>
</evidence>
<dbReference type="AlphaFoldDB" id="A0A3B0BZP1"/>
<name>A0A3B0BZP1_9FLAO</name>
<keyword evidence="1" id="KW-0732">Signal</keyword>
<dbReference type="EMBL" id="RBCJ01000004">
    <property type="protein sequence ID" value="RKN78410.1"/>
    <property type="molecule type" value="Genomic_DNA"/>
</dbReference>
<protein>
    <recommendedName>
        <fullName evidence="4">C1q domain-containing protein</fullName>
    </recommendedName>
</protein>
<dbReference type="Proteomes" id="UP000276603">
    <property type="component" value="Unassembled WGS sequence"/>
</dbReference>
<gene>
    <name evidence="2" type="ORF">D7Z94_19525</name>
</gene>
<comment type="caution">
    <text evidence="2">The sequence shown here is derived from an EMBL/GenBank/DDBJ whole genome shotgun (WGS) entry which is preliminary data.</text>
</comment>
<keyword evidence="3" id="KW-1185">Reference proteome</keyword>
<sequence length="380" mass="41398">MIYKAPLKNFYIIPLLFLCWHTSHAQIDGTLLMGLTNATTSEMNTVSNPVTGSLLYNTTEQNVFQYNGSTWESISNTSGSWSMSGNSGTLATTDFIGTTDTQDFVLRSNNVEKLRLVQNKGQVLVNQAPSFNDHPLVIRANGIDVLAFQDNTGTAQWHWNLLGNGLNFVESNVADYRLFLENGGQVGINTNTPSEQLDVNGTARIRTLGTATNTDDILAVNATGVLQRSKINFGGRWTNSNTSTNLNVNNTVAPIFGTQDYADDGTNLYQVSGNTLIVRESGRYDIRANLSLVGINSGNNRQRTNVNARIAINGTPVGAIAASGYIRWASGHDRSSIHLNEILQLNADDVVSIITYREANSGTVNFSGTDESSFMINKLR</sequence>
<organism evidence="2 3">
    <name type="scientific">Ulvibacterium marinum</name>
    <dbReference type="NCBI Taxonomy" id="2419782"/>
    <lineage>
        <taxon>Bacteria</taxon>
        <taxon>Pseudomonadati</taxon>
        <taxon>Bacteroidota</taxon>
        <taxon>Flavobacteriia</taxon>
        <taxon>Flavobacteriales</taxon>
        <taxon>Flavobacteriaceae</taxon>
        <taxon>Ulvibacterium</taxon>
    </lineage>
</organism>
<accession>A0A3B0BZP1</accession>
<proteinExistence type="predicted"/>
<reference evidence="2 3" key="1">
    <citation type="submission" date="2018-10" db="EMBL/GenBank/DDBJ databases">
        <title>Ulvibacterium marinum gen. nov., sp. nov., a novel marine bacterium of the family Flavobacteriaceae, isolated from a culture of the green alga Ulva prolifera.</title>
        <authorList>
            <person name="Zhang Z."/>
        </authorList>
    </citation>
    <scope>NUCLEOTIDE SEQUENCE [LARGE SCALE GENOMIC DNA]</scope>
    <source>
        <strain evidence="2 3">CCMM003</strain>
    </source>
</reference>
<evidence type="ECO:0008006" key="4">
    <source>
        <dbReference type="Google" id="ProtNLM"/>
    </source>
</evidence>
<feature type="chain" id="PRO_5017342934" description="C1q domain-containing protein" evidence="1">
    <location>
        <begin position="26"/>
        <end position="380"/>
    </location>
</feature>
<evidence type="ECO:0000313" key="3">
    <source>
        <dbReference type="Proteomes" id="UP000276603"/>
    </source>
</evidence>
<evidence type="ECO:0000313" key="2">
    <source>
        <dbReference type="EMBL" id="RKN78410.1"/>
    </source>
</evidence>